<keyword evidence="6" id="KW-0479">Metal-binding</keyword>
<dbReference type="PANTHER" id="PTHR21060">
    <property type="entry name" value="ACETATE KINASE"/>
    <property type="match status" value="1"/>
</dbReference>
<keyword evidence="3 6" id="KW-0547">Nucleotide-binding</keyword>
<dbReference type="Proteomes" id="UP000445000">
    <property type="component" value="Unassembled WGS sequence"/>
</dbReference>
<dbReference type="EC" id="2.7.2.1" evidence="6"/>
<reference evidence="9" key="1">
    <citation type="submission" date="2020-01" db="EMBL/GenBank/DDBJ databases">
        <title>'Steroidobacter agaridevorans' sp. nov., agar-degrading bacteria isolated from rhizosphere soils.</title>
        <authorList>
            <person name="Ikenaga M."/>
            <person name="Kataoka M."/>
            <person name="Murouchi A."/>
            <person name="Katsuragi S."/>
            <person name="Sakai M."/>
        </authorList>
    </citation>
    <scope>NUCLEOTIDE SEQUENCE [LARGE SCALE GENOMIC DNA]</scope>
    <source>
        <strain evidence="9">YU21-B</strain>
    </source>
</reference>
<comment type="catalytic activity">
    <reaction evidence="6">
        <text>acetate + ATP = acetyl phosphate + ADP</text>
        <dbReference type="Rhea" id="RHEA:11352"/>
        <dbReference type="ChEBI" id="CHEBI:22191"/>
        <dbReference type="ChEBI" id="CHEBI:30089"/>
        <dbReference type="ChEBI" id="CHEBI:30616"/>
        <dbReference type="ChEBI" id="CHEBI:456216"/>
        <dbReference type="EC" id="2.7.2.1"/>
    </reaction>
</comment>
<dbReference type="InterPro" id="IPR000890">
    <property type="entry name" value="Aliphatic_acid_kin_short-chain"/>
</dbReference>
<feature type="binding site" evidence="6">
    <location>
        <begin position="303"/>
        <end position="307"/>
    </location>
    <ligand>
        <name>ATP</name>
        <dbReference type="ChEBI" id="CHEBI:30616"/>
    </ligand>
</feature>
<dbReference type="GO" id="GO:0000287">
    <property type="term" value="F:magnesium ion binding"/>
    <property type="evidence" value="ECO:0007669"/>
    <property type="project" value="UniProtKB-UniRule"/>
</dbReference>
<evidence type="ECO:0000256" key="4">
    <source>
        <dbReference type="ARBA" id="ARBA00022777"/>
    </source>
</evidence>
<dbReference type="Pfam" id="PF00871">
    <property type="entry name" value="Acetate_kinase"/>
    <property type="match status" value="1"/>
</dbReference>
<dbReference type="GO" id="GO:0005737">
    <property type="term" value="C:cytoplasm"/>
    <property type="evidence" value="ECO:0007669"/>
    <property type="project" value="UniProtKB-SubCell"/>
</dbReference>
<dbReference type="PANTHER" id="PTHR21060:SF15">
    <property type="entry name" value="ACETATE KINASE-RELATED"/>
    <property type="match status" value="1"/>
</dbReference>
<name>A0A829Y6B2_9GAMM</name>
<dbReference type="GO" id="GO:0005524">
    <property type="term" value="F:ATP binding"/>
    <property type="evidence" value="ECO:0007669"/>
    <property type="project" value="UniProtKB-KW"/>
</dbReference>
<comment type="function">
    <text evidence="6">Catalyzes the formation of acetyl phosphate from acetate and ATP. Can also catalyze the reverse reaction.</text>
</comment>
<evidence type="ECO:0000256" key="1">
    <source>
        <dbReference type="ARBA" id="ARBA00008748"/>
    </source>
</evidence>
<evidence type="ECO:0000256" key="6">
    <source>
        <dbReference type="HAMAP-Rule" id="MF_00020"/>
    </source>
</evidence>
<sequence>MRVLALNCGSSSVKSALIDTAHDRRLQEIQIENIGSDMAAAVDELLARYRALDASLSPEAVVHRVVHGGEKFRDPARLDDAVLDEIEQLNHLAPLHNPPALAAIRRAMASLPDIPHFAVFDTAFHATLPDHAREYALPLDIRRRFGIRRFGFHGINHEHVAHSVAAYLRTDVKKLRVISCHLGNGASVTAIEGGRSVDTSMGMTPLEGLVMGTRAGDVDPGVLLQLRREGHLDADELDDLLNKRSGLKGLAGTNDMREIARQASVGDEACVLAIDLYVHRVRKYIGAYAAGMGGADAIAFTAGVGEHNALIRRRCSERLEFMGAVLDVASNERVKLSSEQPVAAFNAAGSRVHLLAVRADEELSMARATAAALARVSAK</sequence>
<dbReference type="GO" id="GO:0006085">
    <property type="term" value="P:acetyl-CoA biosynthetic process"/>
    <property type="evidence" value="ECO:0007669"/>
    <property type="project" value="UniProtKB-UniRule"/>
</dbReference>
<feature type="binding site" evidence="6">
    <location>
        <position position="361"/>
    </location>
    <ligand>
        <name>Mg(2+)</name>
        <dbReference type="ChEBI" id="CHEBI:18420"/>
    </ligand>
</feature>
<dbReference type="PROSITE" id="PS01075">
    <property type="entry name" value="ACETATE_KINASE_1"/>
    <property type="match status" value="1"/>
</dbReference>
<keyword evidence="2 6" id="KW-0808">Transferase</keyword>
<comment type="similarity">
    <text evidence="1 6 7">Belongs to the acetokinase family.</text>
</comment>
<evidence type="ECO:0000256" key="7">
    <source>
        <dbReference type="RuleBase" id="RU003835"/>
    </source>
</evidence>
<evidence type="ECO:0000313" key="9">
    <source>
        <dbReference type="Proteomes" id="UP000445000"/>
    </source>
</evidence>
<evidence type="ECO:0000313" key="8">
    <source>
        <dbReference type="EMBL" id="GFE78767.1"/>
    </source>
</evidence>
<dbReference type="PRINTS" id="PR00471">
    <property type="entry name" value="ACETATEKNASE"/>
</dbReference>
<dbReference type="InterPro" id="IPR043129">
    <property type="entry name" value="ATPase_NBD"/>
</dbReference>
<comment type="caution">
    <text evidence="8">The sequence shown here is derived from an EMBL/GenBank/DDBJ whole genome shotgun (WGS) entry which is preliminary data.</text>
</comment>
<accession>A0A829Y6B2</accession>
<evidence type="ECO:0000256" key="5">
    <source>
        <dbReference type="ARBA" id="ARBA00022840"/>
    </source>
</evidence>
<feature type="binding site" evidence="6">
    <location>
        <position position="14"/>
    </location>
    <ligand>
        <name>ATP</name>
        <dbReference type="ChEBI" id="CHEBI:30616"/>
    </ligand>
</feature>
<keyword evidence="4 6" id="KW-0418">Kinase</keyword>
<protein>
    <recommendedName>
        <fullName evidence="6">Acetate kinase</fullName>
        <ecNumber evidence="6">2.7.2.1</ecNumber>
    </recommendedName>
    <alternativeName>
        <fullName evidence="6">Acetokinase</fullName>
    </alternativeName>
</protein>
<feature type="site" description="Transition state stabilizer" evidence="6">
    <location>
        <position position="153"/>
    </location>
</feature>
<keyword evidence="5 6" id="KW-0067">ATP-binding</keyword>
<dbReference type="NCBIfam" id="TIGR00016">
    <property type="entry name" value="ackA"/>
    <property type="match status" value="1"/>
</dbReference>
<dbReference type="GO" id="GO:0008776">
    <property type="term" value="F:acetate kinase activity"/>
    <property type="evidence" value="ECO:0007669"/>
    <property type="project" value="UniProtKB-UniRule"/>
</dbReference>
<comment type="cofactor">
    <cofactor evidence="6">
        <name>Mg(2+)</name>
        <dbReference type="ChEBI" id="CHEBI:18420"/>
    </cofactor>
    <cofactor evidence="6">
        <name>Mn(2+)</name>
        <dbReference type="ChEBI" id="CHEBI:29035"/>
    </cofactor>
    <text evidence="6">Mg(2+). Can also accept Mn(2+).</text>
</comment>
<dbReference type="HAMAP" id="MF_00020">
    <property type="entry name" value="Acetate_kinase"/>
    <property type="match status" value="1"/>
</dbReference>
<dbReference type="PIRSF" id="PIRSF000722">
    <property type="entry name" value="Acetate_prop_kin"/>
    <property type="match status" value="1"/>
</dbReference>
<keyword evidence="9" id="KW-1185">Reference proteome</keyword>
<feature type="binding site" evidence="6">
    <location>
        <position position="64"/>
    </location>
    <ligand>
        <name>substrate</name>
    </ligand>
</feature>
<dbReference type="Gene3D" id="3.30.420.40">
    <property type="match status" value="2"/>
</dbReference>
<comment type="subunit">
    <text evidence="6">Homodimer.</text>
</comment>
<comment type="pathway">
    <text evidence="6">Metabolic intermediate biosynthesis; acetyl-CoA biosynthesis; acetyl-CoA from acetate: step 1/2.</text>
</comment>
<dbReference type="UniPathway" id="UPA00340">
    <property type="reaction ID" value="UER00458"/>
</dbReference>
<dbReference type="RefSeq" id="WP_161810624.1">
    <property type="nucleotide sequence ID" value="NZ_BLJN01000001.1"/>
</dbReference>
<evidence type="ECO:0000256" key="3">
    <source>
        <dbReference type="ARBA" id="ARBA00022741"/>
    </source>
</evidence>
<evidence type="ECO:0000256" key="2">
    <source>
        <dbReference type="ARBA" id="ARBA00022679"/>
    </source>
</evidence>
<feature type="binding site" evidence="6">
    <location>
        <begin position="255"/>
        <end position="257"/>
    </location>
    <ligand>
        <name>ATP</name>
        <dbReference type="ChEBI" id="CHEBI:30616"/>
    </ligand>
</feature>
<keyword evidence="6" id="KW-0460">Magnesium</keyword>
<gene>
    <name evidence="6 8" type="primary">ackA</name>
    <name evidence="8" type="ORF">GCM10011487_07670</name>
</gene>
<proteinExistence type="inferred from homology"/>
<dbReference type="GO" id="GO:0006083">
    <property type="term" value="P:acetate metabolic process"/>
    <property type="evidence" value="ECO:0007669"/>
    <property type="project" value="TreeGrafter"/>
</dbReference>
<dbReference type="PROSITE" id="PS01076">
    <property type="entry name" value="ACETATE_KINASE_2"/>
    <property type="match status" value="1"/>
</dbReference>
<feature type="site" description="Transition state stabilizer" evidence="6">
    <location>
        <position position="214"/>
    </location>
</feature>
<dbReference type="EMBL" id="BLJN01000001">
    <property type="protein sequence ID" value="GFE78767.1"/>
    <property type="molecule type" value="Genomic_DNA"/>
</dbReference>
<comment type="subcellular location">
    <subcellularLocation>
        <location evidence="6">Cytoplasm</location>
    </subcellularLocation>
</comment>
<dbReference type="InterPro" id="IPR004372">
    <property type="entry name" value="Ac/propionate_kinase"/>
</dbReference>
<keyword evidence="6" id="KW-0963">Cytoplasm</keyword>
<dbReference type="AlphaFoldDB" id="A0A829Y6B2"/>
<feature type="binding site" evidence="6">
    <location>
        <begin position="181"/>
        <end position="185"/>
    </location>
    <ligand>
        <name>ATP</name>
        <dbReference type="ChEBI" id="CHEBI:30616"/>
    </ligand>
</feature>
<dbReference type="InterPro" id="IPR023865">
    <property type="entry name" value="Aliphatic_acid_kinase_CS"/>
</dbReference>
<dbReference type="SUPFAM" id="SSF53067">
    <property type="entry name" value="Actin-like ATPase domain"/>
    <property type="match status" value="2"/>
</dbReference>
<organism evidence="8 9">
    <name type="scientific">Steroidobacter agaridevorans</name>
    <dbReference type="NCBI Taxonomy" id="2695856"/>
    <lineage>
        <taxon>Bacteria</taxon>
        <taxon>Pseudomonadati</taxon>
        <taxon>Pseudomonadota</taxon>
        <taxon>Gammaproteobacteria</taxon>
        <taxon>Steroidobacterales</taxon>
        <taxon>Steroidobacteraceae</taxon>
        <taxon>Steroidobacter</taxon>
    </lineage>
</organism>
<feature type="active site" description="Proton donor/acceptor" evidence="6">
    <location>
        <position position="121"/>
    </location>
</feature>
<feature type="binding site" evidence="6">
    <location>
        <position position="7"/>
    </location>
    <ligand>
        <name>Mg(2+)</name>
        <dbReference type="ChEBI" id="CHEBI:18420"/>
    </ligand>
</feature>